<dbReference type="RefSeq" id="WP_386812791.1">
    <property type="nucleotide sequence ID" value="NZ_JBHTIH010000004.1"/>
</dbReference>
<dbReference type="SMART" id="SM00267">
    <property type="entry name" value="GGDEF"/>
    <property type="match status" value="1"/>
</dbReference>
<evidence type="ECO:0000259" key="1">
    <source>
        <dbReference type="PROSITE" id="PS50883"/>
    </source>
</evidence>
<proteinExistence type="predicted"/>
<dbReference type="SUPFAM" id="SSF55073">
    <property type="entry name" value="Nucleotide cyclase"/>
    <property type="match status" value="1"/>
</dbReference>
<dbReference type="InterPro" id="IPR043128">
    <property type="entry name" value="Rev_trsase/Diguanyl_cyclase"/>
</dbReference>
<dbReference type="SUPFAM" id="SSF55781">
    <property type="entry name" value="GAF domain-like"/>
    <property type="match status" value="1"/>
</dbReference>
<dbReference type="InterPro" id="IPR001633">
    <property type="entry name" value="EAL_dom"/>
</dbReference>
<keyword evidence="4" id="KW-1185">Reference proteome</keyword>
<dbReference type="PROSITE" id="PS50887">
    <property type="entry name" value="GGDEF"/>
    <property type="match status" value="1"/>
</dbReference>
<dbReference type="Proteomes" id="UP001597090">
    <property type="component" value="Unassembled WGS sequence"/>
</dbReference>
<dbReference type="PROSITE" id="PS50883">
    <property type="entry name" value="EAL"/>
    <property type="match status" value="1"/>
</dbReference>
<evidence type="ECO:0000313" key="4">
    <source>
        <dbReference type="Proteomes" id="UP001597090"/>
    </source>
</evidence>
<dbReference type="CDD" id="cd01948">
    <property type="entry name" value="EAL"/>
    <property type="match status" value="1"/>
</dbReference>
<dbReference type="InterPro" id="IPR050706">
    <property type="entry name" value="Cyclic-di-GMP_PDE-like"/>
</dbReference>
<dbReference type="PANTHER" id="PTHR33121">
    <property type="entry name" value="CYCLIC DI-GMP PHOSPHODIESTERASE PDEF"/>
    <property type="match status" value="1"/>
</dbReference>
<dbReference type="Gene3D" id="3.30.450.40">
    <property type="match status" value="1"/>
</dbReference>
<dbReference type="InterPro" id="IPR000160">
    <property type="entry name" value="GGDEF_dom"/>
</dbReference>
<dbReference type="SMART" id="SM00065">
    <property type="entry name" value="GAF"/>
    <property type="match status" value="1"/>
</dbReference>
<dbReference type="InterPro" id="IPR003018">
    <property type="entry name" value="GAF"/>
</dbReference>
<dbReference type="PANTHER" id="PTHR33121:SF70">
    <property type="entry name" value="SIGNALING PROTEIN YKOW"/>
    <property type="match status" value="1"/>
</dbReference>
<name>A0ABW2YN06_9GAMM</name>
<dbReference type="Pfam" id="PF00563">
    <property type="entry name" value="EAL"/>
    <property type="match status" value="1"/>
</dbReference>
<comment type="caution">
    <text evidence="3">The sequence shown here is derived from an EMBL/GenBank/DDBJ whole genome shotgun (WGS) entry which is preliminary data.</text>
</comment>
<reference evidence="4" key="1">
    <citation type="journal article" date="2019" name="Int. J. Syst. Evol. Microbiol.">
        <title>The Global Catalogue of Microorganisms (GCM) 10K type strain sequencing project: providing services to taxonomists for standard genome sequencing and annotation.</title>
        <authorList>
            <consortium name="The Broad Institute Genomics Platform"/>
            <consortium name="The Broad Institute Genome Sequencing Center for Infectious Disease"/>
            <person name="Wu L."/>
            <person name="Ma J."/>
        </authorList>
    </citation>
    <scope>NUCLEOTIDE SEQUENCE [LARGE SCALE GENOMIC DNA]</scope>
    <source>
        <strain evidence="4">CCUG 55491</strain>
    </source>
</reference>
<accession>A0ABW2YN06</accession>
<dbReference type="InterPro" id="IPR035919">
    <property type="entry name" value="EAL_sf"/>
</dbReference>
<dbReference type="SMART" id="SM00052">
    <property type="entry name" value="EAL"/>
    <property type="match status" value="1"/>
</dbReference>
<dbReference type="Pfam" id="PF01590">
    <property type="entry name" value="GAF"/>
    <property type="match status" value="1"/>
</dbReference>
<dbReference type="SUPFAM" id="SSF141868">
    <property type="entry name" value="EAL domain-like"/>
    <property type="match status" value="1"/>
</dbReference>
<evidence type="ECO:0000259" key="2">
    <source>
        <dbReference type="PROSITE" id="PS50887"/>
    </source>
</evidence>
<gene>
    <name evidence="3" type="ORF">ACFQZQ_10770</name>
</gene>
<dbReference type="Gene3D" id="3.20.20.450">
    <property type="entry name" value="EAL domain"/>
    <property type="match status" value="1"/>
</dbReference>
<feature type="domain" description="GGDEF" evidence="2">
    <location>
        <begin position="233"/>
        <end position="370"/>
    </location>
</feature>
<dbReference type="EMBL" id="JBHTIH010000004">
    <property type="protein sequence ID" value="MFD0739763.1"/>
    <property type="molecule type" value="Genomic_DNA"/>
</dbReference>
<dbReference type="InterPro" id="IPR029016">
    <property type="entry name" value="GAF-like_dom_sf"/>
</dbReference>
<dbReference type="InterPro" id="IPR029787">
    <property type="entry name" value="Nucleotide_cyclase"/>
</dbReference>
<evidence type="ECO:0000313" key="3">
    <source>
        <dbReference type="EMBL" id="MFD0739763.1"/>
    </source>
</evidence>
<protein>
    <submittedName>
        <fullName evidence="3">Bifunctional diguanylate cyclase/phosphodiesterase</fullName>
    </submittedName>
</protein>
<feature type="domain" description="EAL" evidence="1">
    <location>
        <begin position="379"/>
        <end position="631"/>
    </location>
</feature>
<organism evidence="3 4">
    <name type="scientific">Lysobacter koreensis</name>
    <dbReference type="NCBI Taxonomy" id="266122"/>
    <lineage>
        <taxon>Bacteria</taxon>
        <taxon>Pseudomonadati</taxon>
        <taxon>Pseudomonadota</taxon>
        <taxon>Gammaproteobacteria</taxon>
        <taxon>Lysobacterales</taxon>
        <taxon>Lysobacteraceae</taxon>
        <taxon>Lysobacter</taxon>
    </lineage>
</organism>
<dbReference type="Pfam" id="PF00990">
    <property type="entry name" value="GGDEF"/>
    <property type="match status" value="1"/>
</dbReference>
<dbReference type="Gene3D" id="3.30.70.270">
    <property type="match status" value="1"/>
</dbReference>
<sequence length="632" mass="69685">MSPLFTLRKAQRAGDTDTSAERYTHALVRLTREVWHPDCTFDRAVGLICEVAAEALQVERVNAWRYDPQRRCLQCTHAYTRSDDRHAHPEELETLSLDGNDYAVTLEEVRAIDASDVESDPSTAHSVGALRHYLRRYNICALLDAPVRIEGQLLGVICHESVDSPRQWTREEFAFAGSMGDYVAMAHEIARRQRAEDEVQHLRLHDATTNLPNRDYMVELIRQRLAAPHPLARPAAVVHVRINAAHGTAMSASAPTLEDVMAQVAPRLRELVSDQPASNPLSLARARADAFAFVVARGASQADVVRLAERCVIAVQTLPRQHEEIEPVAAVGIAFAEVDESDARVLMRKAEQAADYAREQGRHAVEVFDIDHHQELVERLRRERALRAAFANNHFELHYQPERELGGGWSGAEALLRWRTDDGLVVAAEFIATLEASDLILPVGRWVLGQACVDAAQWPHCGNAPPMLRVNVSAHQFDGAGLAGDVAAALASSGLPPGRLCLEITETTLMHDIDRTLAVLQELKALGVRIAIDDFGTGYSSLVYLKRFPIDTLKIDRSFVQDLPHDRTDAAIVAAVVGLAEALGVEVVAEGIERLEQQHALQALGVERLQGWLYAPAMAQAQLRELFAAAPG</sequence>